<dbReference type="AlphaFoldDB" id="A0A238GXM1"/>
<dbReference type="Proteomes" id="UP000198366">
    <property type="component" value="Chromosome I"/>
</dbReference>
<dbReference type="GO" id="GO:0016887">
    <property type="term" value="F:ATP hydrolysis activity"/>
    <property type="evidence" value="ECO:0007669"/>
    <property type="project" value="InterPro"/>
</dbReference>
<evidence type="ECO:0000259" key="1">
    <source>
        <dbReference type="Pfam" id="PF13175"/>
    </source>
</evidence>
<dbReference type="SUPFAM" id="SSF52540">
    <property type="entry name" value="P-loop containing nucleoside triphosphate hydrolases"/>
    <property type="match status" value="1"/>
</dbReference>
<reference evidence="3 4" key="1">
    <citation type="submission" date="2016-12" db="EMBL/GenBank/DDBJ databases">
        <authorList>
            <person name="Song W.-J."/>
            <person name="Kurnit D.M."/>
        </authorList>
    </citation>
    <scope>NUCLEOTIDE SEQUENCE [LARGE SCALE GENOMIC DNA]</scope>
    <source>
        <strain evidence="3">BCM-300</strain>
    </source>
</reference>
<dbReference type="Pfam" id="PF13175">
    <property type="entry name" value="AAA_15"/>
    <property type="match status" value="1"/>
</dbReference>
<dbReference type="InterPro" id="IPR041685">
    <property type="entry name" value="AAA_GajA/Old/RecF-like"/>
</dbReference>
<feature type="domain" description="Endonuclease GajA/Old nuclease/RecF-like AAA" evidence="1">
    <location>
        <begin position="1"/>
        <end position="192"/>
    </location>
</feature>
<feature type="domain" description="ATPase AAA-type core" evidence="2">
    <location>
        <begin position="251"/>
        <end position="315"/>
    </location>
</feature>
<dbReference type="Gene3D" id="3.40.50.300">
    <property type="entry name" value="P-loop containing nucleotide triphosphate hydrolases"/>
    <property type="match status" value="1"/>
</dbReference>
<dbReference type="EMBL" id="LT837687">
    <property type="protein sequence ID" value="SMA53553.1"/>
    <property type="molecule type" value="Genomic_DNA"/>
</dbReference>
<evidence type="ECO:0000259" key="2">
    <source>
        <dbReference type="Pfam" id="PF13304"/>
    </source>
</evidence>
<dbReference type="RefSeq" id="WP_000597747.1">
    <property type="nucleotide sequence ID" value="NZ_LT635456.1"/>
</dbReference>
<proteinExistence type="predicted"/>
<dbReference type="InterPro" id="IPR003959">
    <property type="entry name" value="ATPase_AAA_core"/>
</dbReference>
<organism evidence="3 4">
    <name type="scientific">Helicobacter pylori</name>
    <name type="common">Campylobacter pylori</name>
    <dbReference type="NCBI Taxonomy" id="210"/>
    <lineage>
        <taxon>Bacteria</taxon>
        <taxon>Pseudomonadati</taxon>
        <taxon>Campylobacterota</taxon>
        <taxon>Epsilonproteobacteria</taxon>
        <taxon>Campylobacterales</taxon>
        <taxon>Helicobacteraceae</taxon>
        <taxon>Helicobacter</taxon>
    </lineage>
</organism>
<dbReference type="GO" id="GO:0005524">
    <property type="term" value="F:ATP binding"/>
    <property type="evidence" value="ECO:0007669"/>
    <property type="project" value="InterPro"/>
</dbReference>
<name>A0A238GXM1_HELPX</name>
<dbReference type="InterPro" id="IPR027417">
    <property type="entry name" value="P-loop_NTPase"/>
</dbReference>
<evidence type="ECO:0000313" key="3">
    <source>
        <dbReference type="EMBL" id="SMA53553.1"/>
    </source>
</evidence>
<dbReference type="Pfam" id="PF13304">
    <property type="entry name" value="AAA_21"/>
    <property type="match status" value="1"/>
</dbReference>
<gene>
    <name evidence="3" type="ORF">BCM300_01595</name>
</gene>
<sequence length="367" mass="42372">MIKSVEIENYKNFKHLKMENFKLINFFTGQNDTGKTNLLEALYTNTGLCDPTANQVSLPPEHAVNISEFRKIKLNADNLKTFFYQENTANPISIRTEFEHATIPLTIQYPTQTSYSKDINLNSDDAHMTNLINTTITKPQLQFSYNPSLSPMTMTYEFERQNLGLIHSNLDKIAQTYKENAMFIPIELSIVNSLKALENLQLASKEKELIEILQCFNPNILNANTIRKSVYIQIKDENTPLEESPKRLLNSFGWGFIKFFIMVSILLDNRVKYLFIDEIESGLHHTKMQEFLKALFKLAQKLQIQIFATTHNKEFLLNAINTMPNNETGVFKDIALFELEKESTFGFIRHSYSMLEEALHEGMEVRG</sequence>
<dbReference type="InterPro" id="IPR051396">
    <property type="entry name" value="Bact_Antivir_Def_Nuclease"/>
</dbReference>
<dbReference type="PANTHER" id="PTHR43581">
    <property type="entry name" value="ATP/GTP PHOSPHATASE"/>
    <property type="match status" value="1"/>
</dbReference>
<protein>
    <submittedName>
        <fullName evidence="3">ATPase</fullName>
    </submittedName>
</protein>
<evidence type="ECO:0000313" key="4">
    <source>
        <dbReference type="Proteomes" id="UP000198366"/>
    </source>
</evidence>
<dbReference type="PANTHER" id="PTHR43581:SF4">
    <property type="entry name" value="ATP_GTP PHOSPHATASE"/>
    <property type="match status" value="1"/>
</dbReference>
<accession>A0A238GXM1</accession>